<evidence type="ECO:0000256" key="3">
    <source>
        <dbReference type="ARBA" id="ARBA00022840"/>
    </source>
</evidence>
<reference evidence="8" key="1">
    <citation type="submission" date="2020-12" db="EMBL/GenBank/DDBJ databases">
        <title>Metabolic potential, ecology and presence of endohyphal bacteria is reflected in genomic diversity of Mucoromycotina.</title>
        <authorList>
            <person name="Muszewska A."/>
            <person name="Okrasinska A."/>
            <person name="Steczkiewicz K."/>
            <person name="Drgas O."/>
            <person name="Orlowska M."/>
            <person name="Perlinska-Lenart U."/>
            <person name="Aleksandrzak-Piekarczyk T."/>
            <person name="Szatraj K."/>
            <person name="Zielenkiewicz U."/>
            <person name="Pilsyk S."/>
            <person name="Malc E."/>
            <person name="Mieczkowski P."/>
            <person name="Kruszewska J.S."/>
            <person name="Biernat P."/>
            <person name="Pawlowska J."/>
        </authorList>
    </citation>
    <scope>NUCLEOTIDE SEQUENCE</scope>
    <source>
        <strain evidence="8">WA0000017839</strain>
    </source>
</reference>
<sequence>MTIHNRPTPLTVNRSASNISSRDRVACRKEVSLQKTEVVSENRTFYFTPHVSQEDSSSASHSITPTTNLGQKRPYSQSATDLTSSYKRSFAELIPQMGAEPDWESNPGCFAYLQGAYQHGQSKYLSKNKDSDESRAGYVIGRHEEKCDVVVEDISVSREHCLIYMETGSNGVNKGIRIYLECLSNSGVWIDKQFVKVGERIMLKGGNKISLYKRNHEPVTFFTVRFPPVFEANACEHEYQFTKELGKGNFAVVYHAYSRNTNKSVAIKVISKAYFDSKPNLLKPIVQEMSIMMQMAKHPFLVEMKEVFNEKRRIFLVIEYIPDGELFNCIKDMNMLTENEARFVFWQLLNAIRYLHRLDVAHRDIKPENVLIHNKDNLHIKVSDFGLAKKQNQELFGTQCGTVNYVAPEVLDPRGVRAYTLKCDMWSIGVMLYVCLCGFAPFSDEYAPPSMEAQIKMGKFEFPSPYWDKISDEAKELVSALLTVDPNERASADEALGMPWMNLEAEDLEERKMGLGEEILDKIDRLNNHAELDPTQKQTQMVSLD</sequence>
<evidence type="ECO:0000259" key="6">
    <source>
        <dbReference type="PROSITE" id="PS50006"/>
    </source>
</evidence>
<organism evidence="8 9">
    <name type="scientific">Mucor saturninus</name>
    <dbReference type="NCBI Taxonomy" id="64648"/>
    <lineage>
        <taxon>Eukaryota</taxon>
        <taxon>Fungi</taxon>
        <taxon>Fungi incertae sedis</taxon>
        <taxon>Mucoromycota</taxon>
        <taxon>Mucoromycotina</taxon>
        <taxon>Mucoromycetes</taxon>
        <taxon>Mucorales</taxon>
        <taxon>Mucorineae</taxon>
        <taxon>Mucoraceae</taxon>
        <taxon>Mucor</taxon>
    </lineage>
</organism>
<dbReference type="FunFam" id="1.10.510.10:FF:000571">
    <property type="entry name" value="Maternal embryonic leucine zipper kinase"/>
    <property type="match status" value="1"/>
</dbReference>
<dbReference type="AlphaFoldDB" id="A0A8H7R1E3"/>
<dbReference type="Proteomes" id="UP000603453">
    <property type="component" value="Unassembled WGS sequence"/>
</dbReference>
<gene>
    <name evidence="8" type="ORF">INT47_007430</name>
</gene>
<comment type="similarity">
    <text evidence="1">Belongs to the protein kinase superfamily. CAMK Ser/Thr protein kinase family. CHEK2 subfamily.</text>
</comment>
<dbReference type="GO" id="GO:0005524">
    <property type="term" value="F:ATP binding"/>
    <property type="evidence" value="ECO:0007669"/>
    <property type="project" value="UniProtKB-UniRule"/>
</dbReference>
<dbReference type="PROSITE" id="PS50006">
    <property type="entry name" value="FHA_DOMAIN"/>
    <property type="match status" value="1"/>
</dbReference>
<dbReference type="InterPro" id="IPR000719">
    <property type="entry name" value="Prot_kinase_dom"/>
</dbReference>
<dbReference type="EMBL" id="JAEPRD010000070">
    <property type="protein sequence ID" value="KAG2201553.1"/>
    <property type="molecule type" value="Genomic_DNA"/>
</dbReference>
<keyword evidence="3 4" id="KW-0067">ATP-binding</keyword>
<dbReference type="CDD" id="cd05117">
    <property type="entry name" value="STKc_CAMK"/>
    <property type="match status" value="1"/>
</dbReference>
<dbReference type="SUPFAM" id="SSF49879">
    <property type="entry name" value="SMAD/FHA domain"/>
    <property type="match status" value="1"/>
</dbReference>
<dbReference type="PROSITE" id="PS00107">
    <property type="entry name" value="PROTEIN_KINASE_ATP"/>
    <property type="match status" value="1"/>
</dbReference>
<dbReference type="InterPro" id="IPR008984">
    <property type="entry name" value="SMAD_FHA_dom_sf"/>
</dbReference>
<evidence type="ECO:0000313" key="9">
    <source>
        <dbReference type="Proteomes" id="UP000603453"/>
    </source>
</evidence>
<dbReference type="InterPro" id="IPR008271">
    <property type="entry name" value="Ser/Thr_kinase_AS"/>
</dbReference>
<dbReference type="SMART" id="SM00240">
    <property type="entry name" value="FHA"/>
    <property type="match status" value="1"/>
</dbReference>
<dbReference type="SUPFAM" id="SSF56112">
    <property type="entry name" value="Protein kinase-like (PK-like)"/>
    <property type="match status" value="1"/>
</dbReference>
<evidence type="ECO:0000256" key="2">
    <source>
        <dbReference type="ARBA" id="ARBA00022741"/>
    </source>
</evidence>
<proteinExistence type="inferred from homology"/>
<dbReference type="Pfam" id="PF00069">
    <property type="entry name" value="Pkinase"/>
    <property type="match status" value="1"/>
</dbReference>
<dbReference type="PANTHER" id="PTHR24347">
    <property type="entry name" value="SERINE/THREONINE-PROTEIN KINASE"/>
    <property type="match status" value="1"/>
</dbReference>
<dbReference type="Gene3D" id="2.60.200.20">
    <property type="match status" value="1"/>
</dbReference>
<dbReference type="InterPro" id="IPR000253">
    <property type="entry name" value="FHA_dom"/>
</dbReference>
<dbReference type="FunFam" id="3.30.200.20:FF:000042">
    <property type="entry name" value="Aurora kinase A"/>
    <property type="match status" value="1"/>
</dbReference>
<dbReference type="CDD" id="cd00060">
    <property type="entry name" value="FHA"/>
    <property type="match status" value="1"/>
</dbReference>
<dbReference type="OrthoDB" id="407410at2759"/>
<comment type="caution">
    <text evidence="8">The sequence shown here is derived from an EMBL/GenBank/DDBJ whole genome shotgun (WGS) entry which is preliminary data.</text>
</comment>
<feature type="binding site" evidence="4">
    <location>
        <position position="268"/>
    </location>
    <ligand>
        <name>ATP</name>
        <dbReference type="ChEBI" id="CHEBI:30616"/>
    </ligand>
</feature>
<protein>
    <submittedName>
        <fullName evidence="8">Uncharacterized protein</fullName>
    </submittedName>
</protein>
<feature type="domain" description="FHA" evidence="6">
    <location>
        <begin position="138"/>
        <end position="195"/>
    </location>
</feature>
<evidence type="ECO:0000256" key="1">
    <source>
        <dbReference type="ARBA" id="ARBA00005575"/>
    </source>
</evidence>
<dbReference type="PROSITE" id="PS00108">
    <property type="entry name" value="PROTEIN_KINASE_ST"/>
    <property type="match status" value="1"/>
</dbReference>
<dbReference type="Pfam" id="PF00498">
    <property type="entry name" value="FHA"/>
    <property type="match status" value="1"/>
</dbReference>
<keyword evidence="2 4" id="KW-0547">Nucleotide-binding</keyword>
<feature type="domain" description="Protein kinase" evidence="7">
    <location>
        <begin position="239"/>
        <end position="501"/>
    </location>
</feature>
<name>A0A8H7R1E3_9FUNG</name>
<dbReference type="SMART" id="SM00220">
    <property type="entry name" value="S_TKc"/>
    <property type="match status" value="1"/>
</dbReference>
<dbReference type="PROSITE" id="PS50011">
    <property type="entry name" value="PROTEIN_KINASE_DOM"/>
    <property type="match status" value="1"/>
</dbReference>
<evidence type="ECO:0000256" key="5">
    <source>
        <dbReference type="SAM" id="MobiDB-lite"/>
    </source>
</evidence>
<dbReference type="Gene3D" id="1.10.510.10">
    <property type="entry name" value="Transferase(Phosphotransferase) domain 1"/>
    <property type="match status" value="1"/>
</dbReference>
<dbReference type="GO" id="GO:0004672">
    <property type="term" value="F:protein kinase activity"/>
    <property type="evidence" value="ECO:0007669"/>
    <property type="project" value="InterPro"/>
</dbReference>
<dbReference type="InterPro" id="IPR017441">
    <property type="entry name" value="Protein_kinase_ATP_BS"/>
</dbReference>
<accession>A0A8H7R1E3</accession>
<evidence type="ECO:0000259" key="7">
    <source>
        <dbReference type="PROSITE" id="PS50011"/>
    </source>
</evidence>
<keyword evidence="9" id="KW-1185">Reference proteome</keyword>
<feature type="region of interest" description="Disordered" evidence="5">
    <location>
        <begin position="51"/>
        <end position="78"/>
    </location>
</feature>
<dbReference type="InterPro" id="IPR011009">
    <property type="entry name" value="Kinase-like_dom_sf"/>
</dbReference>
<evidence type="ECO:0000313" key="8">
    <source>
        <dbReference type="EMBL" id="KAG2201553.1"/>
    </source>
</evidence>
<evidence type="ECO:0000256" key="4">
    <source>
        <dbReference type="PROSITE-ProRule" id="PRU10141"/>
    </source>
</evidence>